<gene>
    <name evidence="1" type="ORF">GDO81_012206</name>
</gene>
<evidence type="ECO:0000313" key="2">
    <source>
        <dbReference type="Proteomes" id="UP000824782"/>
    </source>
</evidence>
<comment type="caution">
    <text evidence="1">The sequence shown here is derived from an EMBL/GenBank/DDBJ whole genome shotgun (WGS) entry which is preliminary data.</text>
</comment>
<keyword evidence="2" id="KW-1185">Reference proteome</keyword>
<protein>
    <submittedName>
        <fullName evidence="1">Uncharacterized protein</fullName>
    </submittedName>
</protein>
<dbReference type="EMBL" id="WNYA01000005">
    <property type="protein sequence ID" value="KAG8572891.1"/>
    <property type="molecule type" value="Genomic_DNA"/>
</dbReference>
<dbReference type="AlphaFoldDB" id="A0AAV7BJT9"/>
<dbReference type="Proteomes" id="UP000824782">
    <property type="component" value="Unassembled WGS sequence"/>
</dbReference>
<organism evidence="1 2">
    <name type="scientific">Engystomops pustulosus</name>
    <name type="common">Tungara frog</name>
    <name type="synonym">Physalaemus pustulosus</name>
    <dbReference type="NCBI Taxonomy" id="76066"/>
    <lineage>
        <taxon>Eukaryota</taxon>
        <taxon>Metazoa</taxon>
        <taxon>Chordata</taxon>
        <taxon>Craniata</taxon>
        <taxon>Vertebrata</taxon>
        <taxon>Euteleostomi</taxon>
        <taxon>Amphibia</taxon>
        <taxon>Batrachia</taxon>
        <taxon>Anura</taxon>
        <taxon>Neobatrachia</taxon>
        <taxon>Hyloidea</taxon>
        <taxon>Leptodactylidae</taxon>
        <taxon>Leiuperinae</taxon>
        <taxon>Engystomops</taxon>
    </lineage>
</organism>
<sequence>MAKVASRVFTAHESAHKTITPTLFLDLWRCILPPSCAPRTISFPFSVATYYVPIFSAAVKISSFTPHTYNAPGLYSFSYGSSRS</sequence>
<proteinExistence type="predicted"/>
<name>A0AAV7BJT9_ENGPU</name>
<accession>A0AAV7BJT9</accession>
<evidence type="ECO:0000313" key="1">
    <source>
        <dbReference type="EMBL" id="KAG8572891.1"/>
    </source>
</evidence>
<reference evidence="1" key="1">
    <citation type="thesis" date="2020" institute="ProQuest LLC" country="789 East Eisenhower Parkway, Ann Arbor, MI, USA">
        <title>Comparative Genomics and Chromosome Evolution.</title>
        <authorList>
            <person name="Mudd A.B."/>
        </authorList>
    </citation>
    <scope>NUCLEOTIDE SEQUENCE</scope>
    <source>
        <strain evidence="1">237g6f4</strain>
        <tissue evidence="1">Blood</tissue>
    </source>
</reference>